<dbReference type="RefSeq" id="WP_330130146.1">
    <property type="nucleotide sequence ID" value="NZ_JAUHLI010000021.1"/>
</dbReference>
<dbReference type="Pfam" id="PF09912">
    <property type="entry name" value="DUF2141"/>
    <property type="match status" value="1"/>
</dbReference>
<proteinExistence type="predicted"/>
<protein>
    <submittedName>
        <fullName evidence="2">DUF2141 domain-containing protein</fullName>
    </submittedName>
</protein>
<keyword evidence="3" id="KW-1185">Reference proteome</keyword>
<dbReference type="InterPro" id="IPR018673">
    <property type="entry name" value="DUF2141"/>
</dbReference>
<dbReference type="Proteomes" id="UP001336314">
    <property type="component" value="Unassembled WGS sequence"/>
</dbReference>
<accession>A0ABU7J981</accession>
<name>A0ABU7J981_9GAMM</name>
<feature type="chain" id="PRO_5047377428" evidence="1">
    <location>
        <begin position="26"/>
        <end position="149"/>
    </location>
</feature>
<feature type="signal peptide" evidence="1">
    <location>
        <begin position="1"/>
        <end position="25"/>
    </location>
</feature>
<dbReference type="EMBL" id="JAUHLI010000021">
    <property type="protein sequence ID" value="MEE2003098.1"/>
    <property type="molecule type" value="Genomic_DNA"/>
</dbReference>
<evidence type="ECO:0000256" key="1">
    <source>
        <dbReference type="SAM" id="SignalP"/>
    </source>
</evidence>
<sequence>MTRIRKPLHALLAATSLLLAPTLLADTLLLRINGIASGQGKVVVQVYSNEQHWLSDKADEMALRLVVDAAEVKANPEVALPLPYGRYAIQVFHDLDSNDRLRTNWLGIPREPVGTSNNATGRMGPPRFNDASFEFSEEAPVHELNMVNI</sequence>
<reference evidence="2 3" key="1">
    <citation type="submission" date="2023-07" db="EMBL/GenBank/DDBJ databases">
        <title>Alkalimonas sp., MEB108 novel, alkaliphilic bacterium isolated from Lonar Lake, India.</title>
        <authorList>
            <person name="Joshi A."/>
            <person name="Thite S."/>
        </authorList>
    </citation>
    <scope>NUCLEOTIDE SEQUENCE [LARGE SCALE GENOMIC DNA]</scope>
    <source>
        <strain evidence="2 3">MEB108</strain>
    </source>
</reference>
<keyword evidence="1" id="KW-0732">Signal</keyword>
<evidence type="ECO:0000313" key="3">
    <source>
        <dbReference type="Proteomes" id="UP001336314"/>
    </source>
</evidence>
<evidence type="ECO:0000313" key="2">
    <source>
        <dbReference type="EMBL" id="MEE2003098.1"/>
    </source>
</evidence>
<gene>
    <name evidence="2" type="ORF">QWY20_16685</name>
</gene>
<organism evidence="2 3">
    <name type="scientific">Alkalimonas cellulosilytica</name>
    <dbReference type="NCBI Taxonomy" id="3058395"/>
    <lineage>
        <taxon>Bacteria</taxon>
        <taxon>Pseudomonadati</taxon>
        <taxon>Pseudomonadota</taxon>
        <taxon>Gammaproteobacteria</taxon>
        <taxon>Alkalimonas</taxon>
    </lineage>
</organism>
<comment type="caution">
    <text evidence="2">The sequence shown here is derived from an EMBL/GenBank/DDBJ whole genome shotgun (WGS) entry which is preliminary data.</text>
</comment>